<evidence type="ECO:0000256" key="1">
    <source>
        <dbReference type="SAM" id="SignalP"/>
    </source>
</evidence>
<gene>
    <name evidence="2" type="ORF">C8P68_106266</name>
</gene>
<accession>A0A2T5J7I5</accession>
<feature type="chain" id="PRO_5015457640" description="Lipocalin-like protein" evidence="1">
    <location>
        <begin position="22"/>
        <end position="147"/>
    </location>
</feature>
<evidence type="ECO:0000313" key="3">
    <source>
        <dbReference type="Proteomes" id="UP000244168"/>
    </source>
</evidence>
<evidence type="ECO:0008006" key="4">
    <source>
        <dbReference type="Google" id="ProtNLM"/>
    </source>
</evidence>
<sequence>MKRILFLLPFLIMLVSSCMKSANVDPTPLPNLTGNWSGYFYKLRINAAKTGMDTANKVALSLSLNSTTGYTISGDTATVHGGSFGGYQYDYSTFLFGDKSYNVSLPQTKVHLDGYYDYLYTAAQNRLQISYEFANDTLVYYYDFRKQ</sequence>
<evidence type="ECO:0000313" key="2">
    <source>
        <dbReference type="EMBL" id="PTQ95051.1"/>
    </source>
</evidence>
<comment type="caution">
    <text evidence="2">The sequence shown here is derived from an EMBL/GenBank/DDBJ whole genome shotgun (WGS) entry which is preliminary data.</text>
</comment>
<dbReference type="PROSITE" id="PS51257">
    <property type="entry name" value="PROKAR_LIPOPROTEIN"/>
    <property type="match status" value="1"/>
</dbReference>
<name>A0A2T5J7I5_9SPHI</name>
<dbReference type="OrthoDB" id="794725at2"/>
<organism evidence="2 3">
    <name type="scientific">Mucilaginibacter yixingensis</name>
    <dbReference type="NCBI Taxonomy" id="1295612"/>
    <lineage>
        <taxon>Bacteria</taxon>
        <taxon>Pseudomonadati</taxon>
        <taxon>Bacteroidota</taxon>
        <taxon>Sphingobacteriia</taxon>
        <taxon>Sphingobacteriales</taxon>
        <taxon>Sphingobacteriaceae</taxon>
        <taxon>Mucilaginibacter</taxon>
    </lineage>
</organism>
<keyword evidence="3" id="KW-1185">Reference proteome</keyword>
<dbReference type="EMBL" id="QAOQ01000006">
    <property type="protein sequence ID" value="PTQ95051.1"/>
    <property type="molecule type" value="Genomic_DNA"/>
</dbReference>
<dbReference type="AlphaFoldDB" id="A0A2T5J7I5"/>
<proteinExistence type="predicted"/>
<keyword evidence="1" id="KW-0732">Signal</keyword>
<feature type="signal peptide" evidence="1">
    <location>
        <begin position="1"/>
        <end position="21"/>
    </location>
</feature>
<dbReference type="Proteomes" id="UP000244168">
    <property type="component" value="Unassembled WGS sequence"/>
</dbReference>
<reference evidence="2 3" key="1">
    <citation type="submission" date="2018-04" db="EMBL/GenBank/DDBJ databases">
        <title>Genomic Encyclopedia of Archaeal and Bacterial Type Strains, Phase II (KMG-II): from individual species to whole genera.</title>
        <authorList>
            <person name="Goeker M."/>
        </authorList>
    </citation>
    <scope>NUCLEOTIDE SEQUENCE [LARGE SCALE GENOMIC DNA]</scope>
    <source>
        <strain evidence="2 3">DSM 26809</strain>
    </source>
</reference>
<protein>
    <recommendedName>
        <fullName evidence="4">Lipocalin-like protein</fullName>
    </recommendedName>
</protein>
<dbReference type="RefSeq" id="WP_146166576.1">
    <property type="nucleotide sequence ID" value="NZ_CP160205.1"/>
</dbReference>